<dbReference type="Proteomes" id="UP001059773">
    <property type="component" value="Chromosome"/>
</dbReference>
<dbReference type="EMBL" id="CP101914">
    <property type="protein sequence ID" value="UUI04721.1"/>
    <property type="molecule type" value="Genomic_DNA"/>
</dbReference>
<protein>
    <submittedName>
        <fullName evidence="2">Uncharacterized protein</fullName>
    </submittedName>
</protein>
<evidence type="ECO:0000313" key="2">
    <source>
        <dbReference type="EMBL" id="UUI04721.1"/>
    </source>
</evidence>
<keyword evidence="1" id="KW-0812">Transmembrane</keyword>
<evidence type="ECO:0000313" key="3">
    <source>
        <dbReference type="Proteomes" id="UP001059773"/>
    </source>
</evidence>
<keyword evidence="3" id="KW-1185">Reference proteome</keyword>
<keyword evidence="1" id="KW-0472">Membrane</keyword>
<dbReference type="RefSeq" id="WP_256709619.1">
    <property type="nucleotide sequence ID" value="NZ_CP101914.1"/>
</dbReference>
<evidence type="ECO:0000256" key="1">
    <source>
        <dbReference type="SAM" id="Phobius"/>
    </source>
</evidence>
<sequence>MPKNNQYEFYENAPRKFGILGGLITPVLPYFAGSAFLFLLENKRLFEHTLYGKF</sequence>
<reference evidence="2" key="1">
    <citation type="submission" date="2022-07" db="EMBL/GenBank/DDBJ databases">
        <title>FELIX.</title>
        <authorList>
            <person name="Wan K.H."/>
            <person name="Park S."/>
            <person name="Lawrence Q."/>
            <person name="Eichenberger J.P."/>
            <person name="Booth B.W."/>
            <person name="Piaggio A.J."/>
            <person name="Chandler J.C."/>
            <person name="Franklin A.B."/>
            <person name="Celniker S.E."/>
        </authorList>
    </citation>
    <scope>NUCLEOTIDE SEQUENCE</scope>
    <source>
        <strain evidence="2">QA-1986 374</strain>
    </source>
</reference>
<accession>A0ABY5K096</accession>
<name>A0ABY5K096_9BACI</name>
<feature type="transmembrane region" description="Helical" evidence="1">
    <location>
        <begin position="20"/>
        <end position="40"/>
    </location>
</feature>
<organism evidence="2 3">
    <name type="scientific">Oceanobacillus jeddahense</name>
    <dbReference type="NCBI Taxonomy" id="1462527"/>
    <lineage>
        <taxon>Bacteria</taxon>
        <taxon>Bacillati</taxon>
        <taxon>Bacillota</taxon>
        <taxon>Bacilli</taxon>
        <taxon>Bacillales</taxon>
        <taxon>Bacillaceae</taxon>
        <taxon>Oceanobacillus</taxon>
    </lineage>
</organism>
<proteinExistence type="predicted"/>
<keyword evidence="1" id="KW-1133">Transmembrane helix</keyword>
<gene>
    <name evidence="2" type="ORF">NP439_08825</name>
</gene>